<dbReference type="Gene3D" id="3.30.1060.10">
    <property type="entry name" value="Peptide methionine sulphoxide reductase MsrA"/>
    <property type="match status" value="1"/>
</dbReference>
<keyword evidence="7" id="KW-1185">Reference proteome</keyword>
<dbReference type="EC" id="1.8.4.11" evidence="2"/>
<evidence type="ECO:0000313" key="7">
    <source>
        <dbReference type="Proteomes" id="UP001530400"/>
    </source>
</evidence>
<reference evidence="6 7" key="1">
    <citation type="submission" date="2024-10" db="EMBL/GenBank/DDBJ databases">
        <title>Updated reference genomes for cyclostephanoid diatoms.</title>
        <authorList>
            <person name="Roberts W.R."/>
            <person name="Alverson A.J."/>
        </authorList>
    </citation>
    <scope>NUCLEOTIDE SEQUENCE [LARGE SCALE GENOMIC DNA]</scope>
    <source>
        <strain evidence="6 7">AJA010-31</strain>
    </source>
</reference>
<dbReference type="Pfam" id="PF01625">
    <property type="entry name" value="PMSR"/>
    <property type="match status" value="1"/>
</dbReference>
<accession>A0ABD3N2I9</accession>
<evidence type="ECO:0000256" key="1">
    <source>
        <dbReference type="ARBA" id="ARBA00005591"/>
    </source>
</evidence>
<protein>
    <recommendedName>
        <fullName evidence="2">peptide-methionine (S)-S-oxide reductase</fullName>
        <ecNumber evidence="2">1.8.4.11</ecNumber>
    </recommendedName>
    <alternativeName>
        <fullName evidence="4">Peptide-methionine (S)-S-oxide reductase</fullName>
    </alternativeName>
</protein>
<dbReference type="Proteomes" id="UP001530400">
    <property type="component" value="Unassembled WGS sequence"/>
</dbReference>
<dbReference type="GO" id="GO:0008113">
    <property type="term" value="F:peptide-methionine (S)-S-oxide reductase activity"/>
    <property type="evidence" value="ECO:0007669"/>
    <property type="project" value="UniProtKB-EC"/>
</dbReference>
<comment type="caution">
    <text evidence="6">The sequence shown here is derived from an EMBL/GenBank/DDBJ whole genome shotgun (WGS) entry which is preliminary data.</text>
</comment>
<keyword evidence="3" id="KW-0560">Oxidoreductase</keyword>
<dbReference type="PANTHER" id="PTHR43774">
    <property type="entry name" value="PEPTIDE METHIONINE SULFOXIDE REDUCTASE"/>
    <property type="match status" value="1"/>
</dbReference>
<comment type="similarity">
    <text evidence="1">Belongs to the MsrA Met sulfoxide reductase family.</text>
</comment>
<proteinExistence type="inferred from homology"/>
<sequence>MEVPGVIHASVGYTGRISQNPVLATYNSVCNGDGNTEAVRIIFDTTIITYERIAQLFFDNPRVPSIYGEQDVQYQVACWAVDDRQMTLAKNAAEAAGKGGVPVYDFRCTNWYDGEENHQNFFGSIKLDGRQVY</sequence>
<dbReference type="EMBL" id="JALLPJ020001313">
    <property type="protein sequence ID" value="KAL3770313.1"/>
    <property type="molecule type" value="Genomic_DNA"/>
</dbReference>
<dbReference type="PANTHER" id="PTHR43774:SF1">
    <property type="entry name" value="PEPTIDE METHIONINE SULFOXIDE REDUCTASE MSRA 2"/>
    <property type="match status" value="1"/>
</dbReference>
<name>A0ABD3N2I9_9STRA</name>
<dbReference type="SUPFAM" id="SSF55068">
    <property type="entry name" value="Peptide methionine sulfoxide reductase"/>
    <property type="match status" value="1"/>
</dbReference>
<organism evidence="6 7">
    <name type="scientific">Cyclotella atomus</name>
    <dbReference type="NCBI Taxonomy" id="382360"/>
    <lineage>
        <taxon>Eukaryota</taxon>
        <taxon>Sar</taxon>
        <taxon>Stramenopiles</taxon>
        <taxon>Ochrophyta</taxon>
        <taxon>Bacillariophyta</taxon>
        <taxon>Coscinodiscophyceae</taxon>
        <taxon>Thalassiosirophycidae</taxon>
        <taxon>Stephanodiscales</taxon>
        <taxon>Stephanodiscaceae</taxon>
        <taxon>Cyclotella</taxon>
    </lineage>
</organism>
<gene>
    <name evidence="6" type="ORF">ACHAWO_008538</name>
</gene>
<dbReference type="InterPro" id="IPR036509">
    <property type="entry name" value="Met_Sox_Rdtase_MsrA_sf"/>
</dbReference>
<evidence type="ECO:0000259" key="5">
    <source>
        <dbReference type="Pfam" id="PF01625"/>
    </source>
</evidence>
<feature type="domain" description="Peptide methionine sulphoxide reductase MsrA" evidence="5">
    <location>
        <begin position="2"/>
        <end position="122"/>
    </location>
</feature>
<evidence type="ECO:0000256" key="2">
    <source>
        <dbReference type="ARBA" id="ARBA00012502"/>
    </source>
</evidence>
<evidence type="ECO:0000256" key="4">
    <source>
        <dbReference type="ARBA" id="ARBA00030643"/>
    </source>
</evidence>
<evidence type="ECO:0000313" key="6">
    <source>
        <dbReference type="EMBL" id="KAL3770313.1"/>
    </source>
</evidence>
<evidence type="ECO:0000256" key="3">
    <source>
        <dbReference type="ARBA" id="ARBA00023002"/>
    </source>
</evidence>
<dbReference type="AlphaFoldDB" id="A0ABD3N2I9"/>
<dbReference type="InterPro" id="IPR002569">
    <property type="entry name" value="Met_Sox_Rdtase_MsrA_dom"/>
</dbReference>